<dbReference type="GO" id="GO:0032259">
    <property type="term" value="P:methylation"/>
    <property type="evidence" value="ECO:0007669"/>
    <property type="project" value="UniProtKB-KW"/>
</dbReference>
<gene>
    <name evidence="7" type="ORF">MNBD_GAMMA22-325</name>
</gene>
<dbReference type="EMBL" id="UOFS01000012">
    <property type="protein sequence ID" value="VAW92286.1"/>
    <property type="molecule type" value="Genomic_DNA"/>
</dbReference>
<dbReference type="InterPro" id="IPR050903">
    <property type="entry name" value="Bact_Chemotaxis_MeTrfase"/>
</dbReference>
<evidence type="ECO:0000313" key="7">
    <source>
        <dbReference type="EMBL" id="VAW92286.1"/>
    </source>
</evidence>
<dbReference type="PANTHER" id="PTHR24422:SF19">
    <property type="entry name" value="CHEMOTAXIS PROTEIN METHYLTRANSFERASE"/>
    <property type="match status" value="1"/>
</dbReference>
<proteinExistence type="predicted"/>
<organism evidence="7">
    <name type="scientific">hydrothermal vent metagenome</name>
    <dbReference type="NCBI Taxonomy" id="652676"/>
    <lineage>
        <taxon>unclassified sequences</taxon>
        <taxon>metagenomes</taxon>
        <taxon>ecological metagenomes</taxon>
    </lineage>
</organism>
<dbReference type="PROSITE" id="PS50123">
    <property type="entry name" value="CHER"/>
    <property type="match status" value="1"/>
</dbReference>
<sequence length="303" mass="34773">MNAVTKDIVENHSCWTLNETPVLNDDEFCLWQNLMEQRTGISLSVDRKSFLTSNLLIRMHELGLTQLDDYYKLFVSNSNAGIIEWEVLVDRLTVHETRFFRDKGALELVGKNYLTSKTGIIGNQNSIQIWSVGCATGEEPYSIAIVLDYFMRINNIDGYLGVFASDISGTAIAKGYMGVYHRNRLSNLPIEYLKEYFIPIDLDHYKIVDSIRNRICFSKLNLMNMNNACIADMDIIYCQNVLIYFKREKRIKILDQLVSRLKPGGLLVLGPGEITSWQNSLVKQVSENNVLAFRRLEENKYNG</sequence>
<dbReference type="PRINTS" id="PR00996">
    <property type="entry name" value="CHERMTFRASE"/>
</dbReference>
<dbReference type="SUPFAM" id="SSF47757">
    <property type="entry name" value="Chemotaxis receptor methyltransferase CheR, N-terminal domain"/>
    <property type="match status" value="1"/>
</dbReference>
<dbReference type="Gene3D" id="1.10.155.10">
    <property type="entry name" value="Chemotaxis receptor methyltransferase CheR, N-terminal domain"/>
    <property type="match status" value="1"/>
</dbReference>
<dbReference type="InterPro" id="IPR000780">
    <property type="entry name" value="CheR_MeTrfase"/>
</dbReference>
<keyword evidence="3 7" id="KW-0489">Methyltransferase</keyword>
<dbReference type="InterPro" id="IPR036804">
    <property type="entry name" value="CheR_N_sf"/>
</dbReference>
<keyword evidence="4 7" id="KW-0808">Transferase</keyword>
<name>A0A3B1AHZ0_9ZZZZ</name>
<dbReference type="Pfam" id="PF03705">
    <property type="entry name" value="CheR_N"/>
    <property type="match status" value="1"/>
</dbReference>
<dbReference type="InterPro" id="IPR022641">
    <property type="entry name" value="CheR_N"/>
</dbReference>
<evidence type="ECO:0000256" key="3">
    <source>
        <dbReference type="ARBA" id="ARBA00022603"/>
    </source>
</evidence>
<dbReference type="SMART" id="SM00138">
    <property type="entry name" value="MeTrc"/>
    <property type="match status" value="1"/>
</dbReference>
<dbReference type="Pfam" id="PF01739">
    <property type="entry name" value="CheR"/>
    <property type="match status" value="1"/>
</dbReference>
<evidence type="ECO:0000256" key="5">
    <source>
        <dbReference type="ARBA" id="ARBA00022691"/>
    </source>
</evidence>
<dbReference type="Gene3D" id="3.40.50.150">
    <property type="entry name" value="Vaccinia Virus protein VP39"/>
    <property type="match status" value="1"/>
</dbReference>
<reference evidence="7" key="1">
    <citation type="submission" date="2018-06" db="EMBL/GenBank/DDBJ databases">
        <authorList>
            <person name="Zhirakovskaya E."/>
        </authorList>
    </citation>
    <scope>NUCLEOTIDE SEQUENCE</scope>
</reference>
<dbReference type="SUPFAM" id="SSF53335">
    <property type="entry name" value="S-adenosyl-L-methionine-dependent methyltransferases"/>
    <property type="match status" value="1"/>
</dbReference>
<dbReference type="GO" id="GO:0008983">
    <property type="term" value="F:protein-glutamate O-methyltransferase activity"/>
    <property type="evidence" value="ECO:0007669"/>
    <property type="project" value="UniProtKB-EC"/>
</dbReference>
<accession>A0A3B1AHZ0</accession>
<dbReference type="AlphaFoldDB" id="A0A3B1AHZ0"/>
<keyword evidence="5" id="KW-0949">S-adenosyl-L-methionine</keyword>
<evidence type="ECO:0000256" key="2">
    <source>
        <dbReference type="ARBA" id="ARBA00012534"/>
    </source>
</evidence>
<evidence type="ECO:0000259" key="6">
    <source>
        <dbReference type="PROSITE" id="PS50123"/>
    </source>
</evidence>
<dbReference type="InterPro" id="IPR029063">
    <property type="entry name" value="SAM-dependent_MTases_sf"/>
</dbReference>
<evidence type="ECO:0000256" key="1">
    <source>
        <dbReference type="ARBA" id="ARBA00001541"/>
    </source>
</evidence>
<dbReference type="EC" id="2.1.1.80" evidence="2"/>
<evidence type="ECO:0000256" key="4">
    <source>
        <dbReference type="ARBA" id="ARBA00022679"/>
    </source>
</evidence>
<dbReference type="PANTHER" id="PTHR24422">
    <property type="entry name" value="CHEMOTAXIS PROTEIN METHYLTRANSFERASE"/>
    <property type="match status" value="1"/>
</dbReference>
<protein>
    <recommendedName>
        <fullName evidence="2">protein-glutamate O-methyltransferase</fullName>
        <ecNumber evidence="2">2.1.1.80</ecNumber>
    </recommendedName>
</protein>
<feature type="domain" description="CheR-type methyltransferase" evidence="6">
    <location>
        <begin position="16"/>
        <end position="298"/>
    </location>
</feature>
<comment type="catalytic activity">
    <reaction evidence="1">
        <text>L-glutamyl-[protein] + S-adenosyl-L-methionine = [protein]-L-glutamate 5-O-methyl ester + S-adenosyl-L-homocysteine</text>
        <dbReference type="Rhea" id="RHEA:24452"/>
        <dbReference type="Rhea" id="RHEA-COMP:10208"/>
        <dbReference type="Rhea" id="RHEA-COMP:10311"/>
        <dbReference type="ChEBI" id="CHEBI:29973"/>
        <dbReference type="ChEBI" id="CHEBI:57856"/>
        <dbReference type="ChEBI" id="CHEBI:59789"/>
        <dbReference type="ChEBI" id="CHEBI:82795"/>
        <dbReference type="EC" id="2.1.1.80"/>
    </reaction>
</comment>
<dbReference type="InterPro" id="IPR022642">
    <property type="entry name" value="CheR_C"/>
</dbReference>